<dbReference type="RefSeq" id="WP_165103263.1">
    <property type="nucleotide sequence ID" value="NZ_CP049056.1"/>
</dbReference>
<comment type="cofactor">
    <cofactor evidence="1">
        <name>Mn(2+)</name>
        <dbReference type="ChEBI" id="CHEBI:29035"/>
    </cofactor>
</comment>
<dbReference type="Proteomes" id="UP000503336">
    <property type="component" value="Chromosome"/>
</dbReference>
<dbReference type="PANTHER" id="PTHR43237:SF4">
    <property type="entry name" value="NADP-DEPENDENT MALIC ENZYME"/>
    <property type="match status" value="1"/>
</dbReference>
<keyword evidence="6" id="KW-0560">Oxidoreductase</keyword>
<protein>
    <submittedName>
        <fullName evidence="13">NADP-dependent malic enzyme</fullName>
    </submittedName>
</protein>
<dbReference type="SUPFAM" id="SSF51735">
    <property type="entry name" value="NAD(P)-binding Rossmann-fold domains"/>
    <property type="match status" value="1"/>
</dbReference>
<feature type="binding site" evidence="10">
    <location>
        <position position="159"/>
    </location>
    <ligand>
        <name>a divalent metal cation</name>
        <dbReference type="ChEBI" id="CHEBI:60240"/>
    </ligand>
</feature>
<evidence type="ECO:0000256" key="7">
    <source>
        <dbReference type="ARBA" id="ARBA00023268"/>
    </source>
</evidence>
<dbReference type="FunFam" id="3.40.50.10380:FF:000003">
    <property type="entry name" value="NADP-dependent malic enzyme"/>
    <property type="match status" value="1"/>
</dbReference>
<dbReference type="AlphaFoldDB" id="A0A7M3T6X2"/>
<evidence type="ECO:0000259" key="11">
    <source>
        <dbReference type="SMART" id="SM00919"/>
    </source>
</evidence>
<keyword evidence="10" id="KW-0521">NADP</keyword>
<evidence type="ECO:0000256" key="4">
    <source>
        <dbReference type="ARBA" id="ARBA00008756"/>
    </source>
</evidence>
<dbReference type="SUPFAM" id="SSF53659">
    <property type="entry name" value="Isocitrate/Isopropylmalate dehydrogenase-like"/>
    <property type="match status" value="1"/>
</dbReference>
<dbReference type="GO" id="GO:0004470">
    <property type="term" value="F:malic enzyme activity"/>
    <property type="evidence" value="ECO:0007669"/>
    <property type="project" value="InterPro"/>
</dbReference>
<dbReference type="GO" id="GO:0016746">
    <property type="term" value="F:acyltransferase activity"/>
    <property type="evidence" value="ECO:0007669"/>
    <property type="project" value="InterPro"/>
</dbReference>
<sequence length="745" mass="79696">MLREDALRYHEDGRPGKLEVRVTKPMTTARDLSLAYSPGVADACTAIEEDAAAAARYTGKGNLVAVVSNGTAVLGLGNIGALASKPVMEGKAALFKKFANIDCYDIEVDETDPAKLAEIVIALEPTFGAINLEDIKAPECFEVERICKERMGIPVFHDDQHGTAIVCCAAAVNALKLGGKKFENIKLTVSGGGAAGTACINLLITMGVKRENILVCDRSGVIHAGRDDLTPDKQVHARETDARTLEDAIKGADMFLGVSAPGVLTQEMVKTMAPAPIIFGLANPVPEIMPDVARDAAPDALIATGRSDYPNQVNNVLCFPFIFRGALDVGATEINEEMKVACVHAIAALARAPSTAEAAAAYSGENLVFGPDYLIPKPFDPRLLSVVATAVAKTAMETGVAMRPLEDVEAYRKNLLSSVFRTGFAMKPIFERAMSVSRRIVFAEGEDERALRCAQNMLQDGIDAPILIGRPGVVQDRLDRMGVELKAGADFEIVNPEDDPRYFEYWSTYYDLKKRDGVSTDLAKAIIRTNTTAIAATMVHRGEADSMICGLFGEYGWHLKYIADVLARDGRHPIGALSLLIMDTGPLFIADTHVHEDPSAEQLVEIAVASAAIMRDFKQEPKAAFISNSNFGSVSQPDAAKMRRAVGLMDEAGVDFEYEGEMHADTAMDPKVRERIFPSSRLHGTANLLVMPNASAASVARNLLKTVGKGMGVGPILMGLEGKAHIVTPSATARGLINIAALAGG</sequence>
<proteinExistence type="inferred from homology"/>
<dbReference type="EMBL" id="CP049056">
    <property type="protein sequence ID" value="QIE57753.1"/>
    <property type="molecule type" value="Genomic_DNA"/>
</dbReference>
<evidence type="ECO:0000256" key="5">
    <source>
        <dbReference type="ARBA" id="ARBA00022723"/>
    </source>
</evidence>
<comment type="cofactor">
    <cofactor evidence="2">
        <name>Mg(2+)</name>
        <dbReference type="ChEBI" id="CHEBI:18420"/>
    </cofactor>
</comment>
<evidence type="ECO:0000256" key="6">
    <source>
        <dbReference type="ARBA" id="ARBA00023002"/>
    </source>
</evidence>
<feature type="binding site" evidence="9">
    <location>
        <position position="133"/>
    </location>
    <ligand>
        <name>a divalent metal cation</name>
        <dbReference type="ChEBI" id="CHEBI:60240"/>
    </ligand>
</feature>
<dbReference type="CDD" id="cd05311">
    <property type="entry name" value="NAD_bind_2_malic_enz"/>
    <property type="match status" value="1"/>
</dbReference>
<dbReference type="Pfam" id="PF00390">
    <property type="entry name" value="malic"/>
    <property type="match status" value="1"/>
</dbReference>
<evidence type="ECO:0000256" key="10">
    <source>
        <dbReference type="PIRSR" id="PIRSR036684-3"/>
    </source>
</evidence>
<evidence type="ECO:0000256" key="1">
    <source>
        <dbReference type="ARBA" id="ARBA00001936"/>
    </source>
</evidence>
<dbReference type="GO" id="GO:0006108">
    <property type="term" value="P:malate metabolic process"/>
    <property type="evidence" value="ECO:0007669"/>
    <property type="project" value="InterPro"/>
</dbReference>
<dbReference type="InterPro" id="IPR046346">
    <property type="entry name" value="Aminoacid_DH-like_N_sf"/>
</dbReference>
<dbReference type="InterPro" id="IPR045213">
    <property type="entry name" value="Malic_NAD-bd_bact_type"/>
</dbReference>
<evidence type="ECO:0000256" key="2">
    <source>
        <dbReference type="ARBA" id="ARBA00001946"/>
    </source>
</evidence>
<dbReference type="InterPro" id="IPR042113">
    <property type="entry name" value="P_AcTrfase_dom1"/>
</dbReference>
<dbReference type="Pfam" id="PF03949">
    <property type="entry name" value="Malic_M"/>
    <property type="match status" value="1"/>
</dbReference>
<evidence type="ECO:0000313" key="14">
    <source>
        <dbReference type="Proteomes" id="UP000503336"/>
    </source>
</evidence>
<feature type="domain" description="Malic enzyme N-terminal" evidence="12">
    <location>
        <begin position="15"/>
        <end position="148"/>
    </location>
</feature>
<dbReference type="KEGG" id="hdh:G5B40_04755"/>
<dbReference type="SMART" id="SM00919">
    <property type="entry name" value="Malic_M"/>
    <property type="match status" value="1"/>
</dbReference>
<feature type="binding site" evidence="10">
    <location>
        <position position="283"/>
    </location>
    <ligand>
        <name>a divalent metal cation</name>
        <dbReference type="ChEBI" id="CHEBI:60240"/>
    </ligand>
</feature>
<dbReference type="Gene3D" id="3.40.50.10380">
    <property type="entry name" value="Malic enzyme, N-terminal domain"/>
    <property type="match status" value="1"/>
</dbReference>
<dbReference type="GO" id="GO:0046872">
    <property type="term" value="F:metal ion binding"/>
    <property type="evidence" value="ECO:0007669"/>
    <property type="project" value="UniProtKB-KW"/>
</dbReference>
<dbReference type="Pfam" id="PF01515">
    <property type="entry name" value="PTA_PTB"/>
    <property type="match status" value="1"/>
</dbReference>
<dbReference type="PANTHER" id="PTHR43237">
    <property type="entry name" value="NADP-DEPENDENT MALIC ENZYME"/>
    <property type="match status" value="1"/>
</dbReference>
<dbReference type="PIRSF" id="PIRSF036684">
    <property type="entry name" value="ME_PTA"/>
    <property type="match status" value="1"/>
</dbReference>
<accession>A0A7M3T6X2</accession>
<comment type="similarity">
    <text evidence="3">In the N-terminal section; belongs to the malic enzymes family.</text>
</comment>
<evidence type="ECO:0000256" key="9">
    <source>
        <dbReference type="PIRSR" id="PIRSR036684-2"/>
    </source>
</evidence>
<dbReference type="FunFam" id="3.40.50.720:FF:000095">
    <property type="entry name" value="NADP-dependent malic enzyme"/>
    <property type="match status" value="1"/>
</dbReference>
<evidence type="ECO:0000256" key="8">
    <source>
        <dbReference type="PIRSR" id="PIRSR036684-1"/>
    </source>
</evidence>
<dbReference type="GO" id="GO:0051287">
    <property type="term" value="F:NAD binding"/>
    <property type="evidence" value="ECO:0007669"/>
    <property type="project" value="InterPro"/>
</dbReference>
<dbReference type="Gene3D" id="3.40.50.10950">
    <property type="match status" value="1"/>
</dbReference>
<dbReference type="SUPFAM" id="SSF53223">
    <property type="entry name" value="Aminoacid dehydrogenase-like, N-terminal domain"/>
    <property type="match status" value="1"/>
</dbReference>
<dbReference type="InterPro" id="IPR036291">
    <property type="entry name" value="NAD(P)-bd_dom_sf"/>
</dbReference>
<feature type="binding site" evidence="9">
    <location>
        <position position="134"/>
    </location>
    <ligand>
        <name>a divalent metal cation</name>
        <dbReference type="ChEBI" id="CHEBI:60240"/>
    </ligand>
</feature>
<keyword evidence="5 9" id="KW-0479">Metal-binding</keyword>
<dbReference type="InterPro" id="IPR012301">
    <property type="entry name" value="Malic_N_dom"/>
</dbReference>
<organism evidence="13 14">
    <name type="scientific">Pikeienuella piscinae</name>
    <dbReference type="NCBI Taxonomy" id="2748098"/>
    <lineage>
        <taxon>Bacteria</taxon>
        <taxon>Pseudomonadati</taxon>
        <taxon>Pseudomonadota</taxon>
        <taxon>Alphaproteobacteria</taxon>
        <taxon>Rhodobacterales</taxon>
        <taxon>Paracoccaceae</taxon>
        <taxon>Pikeienuella</taxon>
    </lineage>
</organism>
<name>A0A7M3T6X2_9RHOB</name>
<dbReference type="Gene3D" id="3.40.50.720">
    <property type="entry name" value="NAD(P)-binding Rossmann-like Domain"/>
    <property type="match status" value="1"/>
</dbReference>
<comment type="similarity">
    <text evidence="4">In the C-terminal section; belongs to the phosphate acetyltransferase and butyryltransferase family.</text>
</comment>
<dbReference type="Gene3D" id="3.40.50.10750">
    <property type="entry name" value="Isocitrate/Isopropylmalate dehydrogenase-like"/>
    <property type="match status" value="1"/>
</dbReference>
<dbReference type="GO" id="GO:0016616">
    <property type="term" value="F:oxidoreductase activity, acting on the CH-OH group of donors, NAD or NADP as acceptor"/>
    <property type="evidence" value="ECO:0007669"/>
    <property type="project" value="InterPro"/>
</dbReference>
<feature type="active site" description="Proton acceptor" evidence="8">
    <location>
        <position position="91"/>
    </location>
</feature>
<keyword evidence="7" id="KW-0511">Multifunctional enzyme</keyword>
<feature type="binding site" evidence="10">
    <location>
        <begin position="73"/>
        <end position="80"/>
    </location>
    <ligand>
        <name>NADP(+)</name>
        <dbReference type="ChEBI" id="CHEBI:58349"/>
    </ligand>
</feature>
<evidence type="ECO:0000259" key="12">
    <source>
        <dbReference type="SMART" id="SM01274"/>
    </source>
</evidence>
<dbReference type="InterPro" id="IPR037062">
    <property type="entry name" value="Malic_N_dom_sf"/>
</dbReference>
<keyword evidence="14" id="KW-1185">Reference proteome</keyword>
<dbReference type="SMART" id="SM01274">
    <property type="entry name" value="malic"/>
    <property type="match status" value="1"/>
</dbReference>
<reference evidence="13 14" key="1">
    <citation type="submission" date="2020-02" db="EMBL/GenBank/DDBJ databases">
        <title>complete genome sequence of Rhodobacteraceae bacterium.</title>
        <authorList>
            <person name="Park J."/>
            <person name="Kim Y.-S."/>
            <person name="Kim K.-H."/>
        </authorList>
    </citation>
    <scope>NUCLEOTIDE SEQUENCE [LARGE SCALE GENOMIC DNA]</scope>
    <source>
        <strain evidence="13 14">RR4-56</strain>
    </source>
</reference>
<feature type="domain" description="Malic enzyme NAD-binding" evidence="11">
    <location>
        <begin position="160"/>
        <end position="396"/>
    </location>
</feature>
<evidence type="ECO:0000256" key="3">
    <source>
        <dbReference type="ARBA" id="ARBA00007686"/>
    </source>
</evidence>
<evidence type="ECO:0000313" key="13">
    <source>
        <dbReference type="EMBL" id="QIE57753.1"/>
    </source>
</evidence>
<dbReference type="InterPro" id="IPR002505">
    <property type="entry name" value="PTA_PTB"/>
</dbReference>
<dbReference type="InterPro" id="IPR051674">
    <property type="entry name" value="Malate_Decarboxylase"/>
</dbReference>
<dbReference type="InterPro" id="IPR012302">
    <property type="entry name" value="Malic_NAD-bd"/>
</dbReference>
<dbReference type="InterPro" id="IPR012188">
    <property type="entry name" value="ME_PTA"/>
</dbReference>
<gene>
    <name evidence="13" type="ORF">G5B40_04755</name>
</gene>
<dbReference type="InterPro" id="IPR042112">
    <property type="entry name" value="P_AcTrfase_dom2"/>
</dbReference>